<proteinExistence type="predicted"/>
<dbReference type="RefSeq" id="WP_069960722.1">
    <property type="nucleotide sequence ID" value="NZ_CP016094.1"/>
</dbReference>
<gene>
    <name evidence="2" type="ORF">Verru16b_00402</name>
</gene>
<evidence type="ECO:0000313" key="2">
    <source>
        <dbReference type="EMBL" id="AOS43359.1"/>
    </source>
</evidence>
<dbReference type="InterPro" id="IPR029068">
    <property type="entry name" value="Glyas_Bleomycin-R_OHBP_Dase"/>
</dbReference>
<name>A0A1D8AR57_9BACT</name>
<accession>A0A1D8AR57</accession>
<dbReference type="EMBL" id="CP016094">
    <property type="protein sequence ID" value="AOS43359.1"/>
    <property type="molecule type" value="Genomic_DNA"/>
</dbReference>
<protein>
    <submittedName>
        <fullName evidence="2">Glyoxalase-like domain protein</fullName>
    </submittedName>
</protein>
<sequence length="123" mass="13275">MMKITAIAYTGYPVTDMSRARGFYEGLLGLQVATVFDHEGKQWIEYDIGAGTLGISNMSADKWKPSPDGPALAFEVADFAAAMTVLRAGGVKFIIEPMDTGVCEMAIVADPDGNSLIFHRRKA</sequence>
<reference evidence="2 3" key="1">
    <citation type="submission" date="2016-06" db="EMBL/GenBank/DDBJ databases">
        <title>Three novel species with peptidoglycan cell walls form the new genus Lacunisphaera gen. nov. in the family Opitutaceae of the verrucomicrobial subdivision 4.</title>
        <authorList>
            <person name="Rast P."/>
            <person name="Gloeckner I."/>
            <person name="Jogler M."/>
            <person name="Boedeker C."/>
            <person name="Jeske O."/>
            <person name="Wiegand S."/>
            <person name="Reinhardt R."/>
            <person name="Schumann P."/>
            <person name="Rohde M."/>
            <person name="Spring S."/>
            <person name="Gloeckner F.O."/>
            <person name="Jogler C."/>
        </authorList>
    </citation>
    <scope>NUCLEOTIDE SEQUENCE [LARGE SCALE GENOMIC DNA]</scope>
    <source>
        <strain evidence="2 3">IG16b</strain>
    </source>
</reference>
<dbReference type="Gene3D" id="3.10.180.10">
    <property type="entry name" value="2,3-Dihydroxybiphenyl 1,2-Dioxygenase, domain 1"/>
    <property type="match status" value="1"/>
</dbReference>
<dbReference type="InterPro" id="IPR037523">
    <property type="entry name" value="VOC_core"/>
</dbReference>
<feature type="domain" description="VOC" evidence="1">
    <location>
        <begin position="6"/>
        <end position="121"/>
    </location>
</feature>
<evidence type="ECO:0000313" key="3">
    <source>
        <dbReference type="Proteomes" id="UP000095228"/>
    </source>
</evidence>
<dbReference type="SUPFAM" id="SSF54593">
    <property type="entry name" value="Glyoxalase/Bleomycin resistance protein/Dihydroxybiphenyl dioxygenase"/>
    <property type="match status" value="1"/>
</dbReference>
<evidence type="ECO:0000259" key="1">
    <source>
        <dbReference type="PROSITE" id="PS51819"/>
    </source>
</evidence>
<dbReference type="AlphaFoldDB" id="A0A1D8AR57"/>
<dbReference type="PANTHER" id="PTHR33993">
    <property type="entry name" value="GLYOXALASE-RELATED"/>
    <property type="match status" value="1"/>
</dbReference>
<dbReference type="PROSITE" id="PS51819">
    <property type="entry name" value="VOC"/>
    <property type="match status" value="1"/>
</dbReference>
<dbReference type="STRING" id="1838286.Verru16b_00402"/>
<dbReference type="Proteomes" id="UP000095228">
    <property type="component" value="Chromosome"/>
</dbReference>
<keyword evidence="3" id="KW-1185">Reference proteome</keyword>
<dbReference type="InterPro" id="IPR004360">
    <property type="entry name" value="Glyas_Fos-R_dOase_dom"/>
</dbReference>
<dbReference type="InterPro" id="IPR052164">
    <property type="entry name" value="Anthracycline_SecMetBiosynth"/>
</dbReference>
<organism evidence="2 3">
    <name type="scientific">Lacunisphaera limnophila</name>
    <dbReference type="NCBI Taxonomy" id="1838286"/>
    <lineage>
        <taxon>Bacteria</taxon>
        <taxon>Pseudomonadati</taxon>
        <taxon>Verrucomicrobiota</taxon>
        <taxon>Opitutia</taxon>
        <taxon>Opitutales</taxon>
        <taxon>Opitutaceae</taxon>
        <taxon>Lacunisphaera</taxon>
    </lineage>
</organism>
<dbReference type="Pfam" id="PF00903">
    <property type="entry name" value="Glyoxalase"/>
    <property type="match status" value="1"/>
</dbReference>
<dbReference type="KEGG" id="obg:Verru16b_00402"/>